<protein>
    <recommendedName>
        <fullName evidence="3">phospholipase D</fullName>
        <ecNumber evidence="3">3.1.4.4</ecNumber>
    </recommendedName>
</protein>
<evidence type="ECO:0000256" key="1">
    <source>
        <dbReference type="ARBA" id="ARBA00000798"/>
    </source>
</evidence>
<dbReference type="Gene3D" id="3.30.870.10">
    <property type="entry name" value="Endonuclease Chain A"/>
    <property type="match status" value="2"/>
</dbReference>
<proteinExistence type="inferred from homology"/>
<name>A0ABW2UUL8_9BACI</name>
<reference evidence="9" key="1">
    <citation type="journal article" date="2019" name="Int. J. Syst. Evol. Microbiol.">
        <title>The Global Catalogue of Microorganisms (GCM) 10K type strain sequencing project: providing services to taxonomists for standard genome sequencing and annotation.</title>
        <authorList>
            <consortium name="The Broad Institute Genomics Platform"/>
            <consortium name="The Broad Institute Genome Sequencing Center for Infectious Disease"/>
            <person name="Wu L."/>
            <person name="Ma J."/>
        </authorList>
    </citation>
    <scope>NUCLEOTIDE SEQUENCE [LARGE SCALE GENOMIC DNA]</scope>
    <source>
        <strain evidence="9">JCM 30234</strain>
    </source>
</reference>
<evidence type="ECO:0000256" key="2">
    <source>
        <dbReference type="ARBA" id="ARBA00008664"/>
    </source>
</evidence>
<keyword evidence="5" id="KW-0442">Lipid degradation</keyword>
<comment type="catalytic activity">
    <reaction evidence="1">
        <text>a 1,2-diacyl-sn-glycero-3-phosphocholine + H2O = a 1,2-diacyl-sn-glycero-3-phosphate + choline + H(+)</text>
        <dbReference type="Rhea" id="RHEA:14445"/>
        <dbReference type="ChEBI" id="CHEBI:15354"/>
        <dbReference type="ChEBI" id="CHEBI:15377"/>
        <dbReference type="ChEBI" id="CHEBI:15378"/>
        <dbReference type="ChEBI" id="CHEBI:57643"/>
        <dbReference type="ChEBI" id="CHEBI:58608"/>
        <dbReference type="EC" id="3.1.4.4"/>
    </reaction>
</comment>
<evidence type="ECO:0000313" key="9">
    <source>
        <dbReference type="Proteomes" id="UP001596620"/>
    </source>
</evidence>
<evidence type="ECO:0000256" key="4">
    <source>
        <dbReference type="ARBA" id="ARBA00022801"/>
    </source>
</evidence>
<feature type="domain" description="Phospholipase D-like" evidence="7">
    <location>
        <begin position="301"/>
        <end position="438"/>
    </location>
</feature>
<dbReference type="EMBL" id="JBHTGR010000045">
    <property type="protein sequence ID" value="MFC7747559.1"/>
    <property type="molecule type" value="Genomic_DNA"/>
</dbReference>
<sequence length="475" mass="54337">MKKLLHSKMFWVVLLVIIILFSVLLYNQLKPLPAGISYESDVYHSDIEFLRDLTYQTKTGEVKHDREIFPDIFRMVEKAEDVIVLDMFLFNGYTNESRDFPKLSEKLTTKLIKQKRKHPDLQVVFITDPVNNGYQSYSNKNIKKLQKHDVEVVTANLDKLRDSNPVYSAIWRTFFRWFGQGGKGWLPNPLGTNAPKVTARSYLEAFNMKANHRKMIATENAAIITSANSHDASGFFVDIAFKVTGDIVHEIVKAEQAVLDYSDSETDIKPAKHNNQAASRTAAAQYLTEGKVSEHVLKEINLTSKGDDIWLGMFYLGNRQMIQALQDAAERGVTIKMILDPNKGAFGHHNIGLPNLPVASELKSKDHVSIRWYDSAKDQFHGKLLYIKEGTEAVLIGGAANYTTRNLANYNLENAIKIQGSQDEQVIKDVEHYFLRLWHNQEGTFTADYDKFQDRKTPFRKVVYWIQKITGFTTY</sequence>
<dbReference type="PANTHER" id="PTHR43856">
    <property type="entry name" value="CARDIOLIPIN HYDROLASE"/>
    <property type="match status" value="1"/>
</dbReference>
<accession>A0ABW2UUL8</accession>
<dbReference type="SUPFAM" id="SSF56024">
    <property type="entry name" value="Phospholipase D/nuclease"/>
    <property type="match status" value="2"/>
</dbReference>
<evidence type="ECO:0000256" key="3">
    <source>
        <dbReference type="ARBA" id="ARBA00012027"/>
    </source>
</evidence>
<keyword evidence="9" id="KW-1185">Reference proteome</keyword>
<evidence type="ECO:0000259" key="7">
    <source>
        <dbReference type="Pfam" id="PF13091"/>
    </source>
</evidence>
<evidence type="ECO:0000256" key="5">
    <source>
        <dbReference type="ARBA" id="ARBA00022963"/>
    </source>
</evidence>
<evidence type="ECO:0000313" key="8">
    <source>
        <dbReference type="EMBL" id="MFC7747559.1"/>
    </source>
</evidence>
<dbReference type="InterPro" id="IPR051406">
    <property type="entry name" value="PLD_domain"/>
</dbReference>
<keyword evidence="4" id="KW-0378">Hydrolase</keyword>
<keyword evidence="6" id="KW-0443">Lipid metabolism</keyword>
<dbReference type="CDD" id="cd09129">
    <property type="entry name" value="PLDc_unchar2_1"/>
    <property type="match status" value="1"/>
</dbReference>
<dbReference type="CDD" id="cd09130">
    <property type="entry name" value="PLDc_unchar2_2"/>
    <property type="match status" value="1"/>
</dbReference>
<dbReference type="EC" id="3.1.4.4" evidence="3"/>
<comment type="caution">
    <text evidence="8">The sequence shown here is derived from an EMBL/GenBank/DDBJ whole genome shotgun (WGS) entry which is preliminary data.</text>
</comment>
<dbReference type="InterPro" id="IPR025202">
    <property type="entry name" value="PLD-like_dom"/>
</dbReference>
<dbReference type="Proteomes" id="UP001596620">
    <property type="component" value="Unassembled WGS sequence"/>
</dbReference>
<dbReference type="PANTHER" id="PTHR43856:SF1">
    <property type="entry name" value="MITOCHONDRIAL CARDIOLIPIN HYDROLASE"/>
    <property type="match status" value="1"/>
</dbReference>
<dbReference type="Pfam" id="PF13091">
    <property type="entry name" value="PLDc_2"/>
    <property type="match status" value="1"/>
</dbReference>
<organism evidence="8 9">
    <name type="scientific">Lentibacillus kimchii</name>
    <dbReference type="NCBI Taxonomy" id="1542911"/>
    <lineage>
        <taxon>Bacteria</taxon>
        <taxon>Bacillati</taxon>
        <taxon>Bacillota</taxon>
        <taxon>Bacilli</taxon>
        <taxon>Bacillales</taxon>
        <taxon>Bacillaceae</taxon>
        <taxon>Lentibacillus</taxon>
    </lineage>
</organism>
<comment type="similarity">
    <text evidence="2">Belongs to the phospholipase D family.</text>
</comment>
<gene>
    <name evidence="8" type="ORF">ACFQU8_10010</name>
</gene>
<evidence type="ECO:0000256" key="6">
    <source>
        <dbReference type="ARBA" id="ARBA00023098"/>
    </source>
</evidence>